<feature type="domain" description="HTH lysR-type" evidence="5">
    <location>
        <begin position="3"/>
        <end position="60"/>
    </location>
</feature>
<dbReference type="AlphaFoldDB" id="A0A7W6GGG5"/>
<reference evidence="6 7" key="1">
    <citation type="submission" date="2020-08" db="EMBL/GenBank/DDBJ databases">
        <title>Genomic Encyclopedia of Type Strains, Phase IV (KMG-IV): sequencing the most valuable type-strain genomes for metagenomic binning, comparative biology and taxonomic classification.</title>
        <authorList>
            <person name="Goeker M."/>
        </authorList>
    </citation>
    <scope>NUCLEOTIDE SEQUENCE [LARGE SCALE GENOMIC DNA]</scope>
    <source>
        <strain evidence="6 7">DSM 25481</strain>
    </source>
</reference>
<dbReference type="GO" id="GO:0006351">
    <property type="term" value="P:DNA-templated transcription"/>
    <property type="evidence" value="ECO:0007669"/>
    <property type="project" value="TreeGrafter"/>
</dbReference>
<dbReference type="PANTHER" id="PTHR30537:SF1">
    <property type="entry name" value="HTH-TYPE TRANSCRIPTIONAL REGULATOR PGRR"/>
    <property type="match status" value="1"/>
</dbReference>
<dbReference type="SUPFAM" id="SSF46785">
    <property type="entry name" value="Winged helix' DNA-binding domain"/>
    <property type="match status" value="1"/>
</dbReference>
<proteinExistence type="inferred from homology"/>
<evidence type="ECO:0000313" key="7">
    <source>
        <dbReference type="Proteomes" id="UP000528964"/>
    </source>
</evidence>
<dbReference type="Proteomes" id="UP000528964">
    <property type="component" value="Unassembled WGS sequence"/>
</dbReference>
<evidence type="ECO:0000313" key="6">
    <source>
        <dbReference type="EMBL" id="MBB3974073.1"/>
    </source>
</evidence>
<dbReference type="InterPro" id="IPR058163">
    <property type="entry name" value="LysR-type_TF_proteobact-type"/>
</dbReference>
<keyword evidence="7" id="KW-1185">Reference proteome</keyword>
<evidence type="ECO:0000256" key="4">
    <source>
        <dbReference type="ARBA" id="ARBA00023163"/>
    </source>
</evidence>
<evidence type="ECO:0000259" key="5">
    <source>
        <dbReference type="PROSITE" id="PS50931"/>
    </source>
</evidence>
<dbReference type="InterPro" id="IPR036390">
    <property type="entry name" value="WH_DNA-bd_sf"/>
</dbReference>
<dbReference type="RefSeq" id="WP_183395923.1">
    <property type="nucleotide sequence ID" value="NZ_JACIDR010000004.1"/>
</dbReference>
<dbReference type="InterPro" id="IPR000847">
    <property type="entry name" value="LysR_HTH_N"/>
</dbReference>
<dbReference type="InterPro" id="IPR005119">
    <property type="entry name" value="LysR_subst-bd"/>
</dbReference>
<dbReference type="Pfam" id="PF00126">
    <property type="entry name" value="HTH_1"/>
    <property type="match status" value="1"/>
</dbReference>
<dbReference type="Gene3D" id="3.40.190.10">
    <property type="entry name" value="Periplasmic binding protein-like II"/>
    <property type="match status" value="2"/>
</dbReference>
<dbReference type="Pfam" id="PF03466">
    <property type="entry name" value="LysR_substrate"/>
    <property type="match status" value="1"/>
</dbReference>
<comment type="similarity">
    <text evidence="1">Belongs to the LysR transcriptional regulatory family.</text>
</comment>
<dbReference type="PROSITE" id="PS50931">
    <property type="entry name" value="HTH_LYSR"/>
    <property type="match status" value="1"/>
</dbReference>
<evidence type="ECO:0000256" key="3">
    <source>
        <dbReference type="ARBA" id="ARBA00023125"/>
    </source>
</evidence>
<comment type="caution">
    <text evidence="6">The sequence shown here is derived from an EMBL/GenBank/DDBJ whole genome shotgun (WGS) entry which is preliminary data.</text>
</comment>
<dbReference type="CDD" id="cd08474">
    <property type="entry name" value="PBP2_CrgA_like_5"/>
    <property type="match status" value="1"/>
</dbReference>
<sequence length="304" mass="32956">MKDEIEAVATFVAVAELLSFRRAADRLGVTRSAVSQTIQKLEAQLGVALFHRTTRSVRLTEAGAQLFETAAPGLADLRAALKSVGEMGGRPRGPLRLAVSSIAESFLDGAVLGGFLKSHPDIDLDVLVTDAEFDIVAEGFDAGVRLGEVIEADMIAAPVSSDQRQLIVASPDYLAGHGPPAHPRELVAHHCIGWRPSPDVAPYRWEFTIDGRDVPVAVEPRVTTNDMAVMVRLACAGVGITCGMEETFRPHLARGELQVVLEEFCPPFPGFFLYYPSRRTMTGALRALVDHLKRNPRLRTPRAG</sequence>
<dbReference type="InterPro" id="IPR036388">
    <property type="entry name" value="WH-like_DNA-bd_sf"/>
</dbReference>
<keyword evidence="4" id="KW-0804">Transcription</keyword>
<dbReference type="PRINTS" id="PR00039">
    <property type="entry name" value="HTHLYSR"/>
</dbReference>
<dbReference type="EMBL" id="JACIDR010000004">
    <property type="protein sequence ID" value="MBB3974073.1"/>
    <property type="molecule type" value="Genomic_DNA"/>
</dbReference>
<dbReference type="Gene3D" id="1.10.10.10">
    <property type="entry name" value="Winged helix-like DNA-binding domain superfamily/Winged helix DNA-binding domain"/>
    <property type="match status" value="1"/>
</dbReference>
<dbReference type="FunFam" id="1.10.10.10:FF:000001">
    <property type="entry name" value="LysR family transcriptional regulator"/>
    <property type="match status" value="1"/>
</dbReference>
<evidence type="ECO:0000256" key="2">
    <source>
        <dbReference type="ARBA" id="ARBA00023015"/>
    </source>
</evidence>
<name>A0A7W6GGG5_9HYPH</name>
<keyword evidence="2" id="KW-0805">Transcription regulation</keyword>
<gene>
    <name evidence="6" type="ORF">GGR24_002750</name>
</gene>
<organism evidence="6 7">
    <name type="scientific">Hansschlegelia beijingensis</name>
    <dbReference type="NCBI Taxonomy" id="1133344"/>
    <lineage>
        <taxon>Bacteria</taxon>
        <taxon>Pseudomonadati</taxon>
        <taxon>Pseudomonadota</taxon>
        <taxon>Alphaproteobacteria</taxon>
        <taxon>Hyphomicrobiales</taxon>
        <taxon>Methylopilaceae</taxon>
        <taxon>Hansschlegelia</taxon>
    </lineage>
</organism>
<keyword evidence="3 6" id="KW-0238">DNA-binding</keyword>
<evidence type="ECO:0000256" key="1">
    <source>
        <dbReference type="ARBA" id="ARBA00009437"/>
    </source>
</evidence>
<protein>
    <submittedName>
        <fullName evidence="6">DNA-binding transcriptional LysR family regulator</fullName>
    </submittedName>
</protein>
<accession>A0A7W6GGG5</accession>
<dbReference type="SUPFAM" id="SSF53850">
    <property type="entry name" value="Periplasmic binding protein-like II"/>
    <property type="match status" value="1"/>
</dbReference>
<dbReference type="PANTHER" id="PTHR30537">
    <property type="entry name" value="HTH-TYPE TRANSCRIPTIONAL REGULATOR"/>
    <property type="match status" value="1"/>
</dbReference>
<dbReference type="GO" id="GO:0003700">
    <property type="term" value="F:DNA-binding transcription factor activity"/>
    <property type="evidence" value="ECO:0007669"/>
    <property type="project" value="InterPro"/>
</dbReference>
<dbReference type="GO" id="GO:0043565">
    <property type="term" value="F:sequence-specific DNA binding"/>
    <property type="evidence" value="ECO:0007669"/>
    <property type="project" value="TreeGrafter"/>
</dbReference>